<dbReference type="EMBL" id="MK327938">
    <property type="protein sequence ID" value="QBO63901.1"/>
    <property type="molecule type" value="Genomic_DNA"/>
</dbReference>
<evidence type="ECO:0000313" key="1">
    <source>
        <dbReference type="EMBL" id="QBO63901.1"/>
    </source>
</evidence>
<evidence type="ECO:0000313" key="2">
    <source>
        <dbReference type="Proteomes" id="UP000294673"/>
    </source>
</evidence>
<proteinExistence type="predicted"/>
<organism evidence="1 2">
    <name type="scientific">Escherichia phage vB_EcoM_Goslar</name>
    <dbReference type="NCBI Taxonomy" id="2502409"/>
    <lineage>
        <taxon>Viruses</taxon>
        <taxon>Duplodnaviria</taxon>
        <taxon>Heunggongvirae</taxon>
        <taxon>Uroviricota</taxon>
        <taxon>Caudoviricetes</taxon>
        <taxon>Chimalliviridae</taxon>
        <taxon>Goslarvirus</taxon>
        <taxon>Goslarvirus goslar</taxon>
    </lineage>
</organism>
<protein>
    <submittedName>
        <fullName evidence="1">Uncharacterized protein</fullName>
    </submittedName>
</protein>
<name>A0A482GDP4_BPGOS</name>
<gene>
    <name evidence="1" type="ORF">Goslar_00108</name>
</gene>
<organismHost>
    <name type="scientific">Escherichia coli</name>
    <dbReference type="NCBI Taxonomy" id="562"/>
</organismHost>
<keyword evidence="2" id="KW-1185">Reference proteome</keyword>
<sequence length="138" mass="16417">MIRVMLADGELRRYSFMQAIKYLIAKGERAYFDSARYHYDHPDCRVIGFLIKRRRLSKLQQHLIYLHRTRVFCSSTVLPYPIESNDVKHAVLQALDRLPKPISWPIEYYESEENRIHSYSPLFGTPFIQLFKHNSIGQ</sequence>
<accession>A0A482GDP4</accession>
<dbReference type="Proteomes" id="UP000294673">
    <property type="component" value="Segment"/>
</dbReference>
<reference evidence="1 2" key="1">
    <citation type="submission" date="2018-12" db="EMBL/GenBank/DDBJ databases">
        <title>Still something new to discover - new insights into E. coli phage diversity and taxonomy.</title>
        <authorList>
            <person name="Korf I.H.E."/>
            <person name="Adriaennsens E."/>
            <person name="Dreiseikelmann B."/>
            <person name="Kropinski A."/>
            <person name="Nimtz M."/>
            <person name="Meier-Kolthoff J.P."/>
            <person name="Rohde M."/>
            <person name="van Raaij M."/>
            <person name="Wittmann J."/>
        </authorList>
    </citation>
    <scope>NUCLEOTIDE SEQUENCE [LARGE SCALE GENOMIC DNA]</scope>
</reference>